<dbReference type="GO" id="GO:0003678">
    <property type="term" value="F:DNA helicase activity"/>
    <property type="evidence" value="ECO:0007669"/>
    <property type="project" value="InterPro"/>
</dbReference>
<dbReference type="InterPro" id="IPR043472">
    <property type="entry name" value="Macro_dom-like"/>
</dbReference>
<dbReference type="Proteomes" id="UP000281391">
    <property type="component" value="Chromosome"/>
</dbReference>
<dbReference type="RefSeq" id="WP_004955747.1">
    <property type="nucleotide sequence ID" value="NZ_LR134117.1"/>
</dbReference>
<dbReference type="GO" id="GO:0005524">
    <property type="term" value="F:ATP binding"/>
    <property type="evidence" value="ECO:0007669"/>
    <property type="project" value="UniProtKB-KW"/>
</dbReference>
<evidence type="ECO:0000313" key="6">
    <source>
        <dbReference type="Proteomes" id="UP000281391"/>
    </source>
</evidence>
<dbReference type="SUPFAM" id="SSF52949">
    <property type="entry name" value="Macro domain-like"/>
    <property type="match status" value="1"/>
</dbReference>
<sequence length="250" mass="28583">MEIDKSYYRSKCELPQGEGTVITEFYGEVATRQITIFNGIMYSSSSLEDWDENVGYLLYDGKKNELDLQESEVIDEMQFEYEWDKTLSDSVVNSYISYQTGDATIPISSSRLIIHIVNNMGKWGKGFVVALSKRYPVVKKMYQDWVNDDKSFALGNVQFVVVDEVENVFVANMLAQNGIKRNYKDSTQYISYEHLEKCLSLVADFALEKRLSIQLPMIGAGLGGGDWNVIEKIIKNKIARNKIKCDILRL</sequence>
<name>A0A3S4FJ36_SEROD</name>
<keyword evidence="2" id="KW-0547">Nucleotide-binding</keyword>
<dbReference type="PANTHER" id="PTHR47157">
    <property type="entry name" value="CHROMODOMAIN-HELICASE-DNA-BINDING PROTEIN 1-LIKE"/>
    <property type="match status" value="1"/>
</dbReference>
<evidence type="ECO:0000313" key="5">
    <source>
        <dbReference type="EMBL" id="VDZ53194.1"/>
    </source>
</evidence>
<dbReference type="PANTHER" id="PTHR47157:SF1">
    <property type="entry name" value="CHROMODOMAIN-HELICASE-DNA-BINDING PROTEIN 1-LIKE"/>
    <property type="match status" value="1"/>
</dbReference>
<dbReference type="GO" id="GO:0006338">
    <property type="term" value="P:chromatin remodeling"/>
    <property type="evidence" value="ECO:0007669"/>
    <property type="project" value="InterPro"/>
</dbReference>
<dbReference type="GO" id="GO:0006281">
    <property type="term" value="P:DNA repair"/>
    <property type="evidence" value="ECO:0007669"/>
    <property type="project" value="InterPro"/>
</dbReference>
<proteinExistence type="inferred from homology"/>
<dbReference type="InterPro" id="IPR031053">
    <property type="entry name" value="ALC1"/>
</dbReference>
<evidence type="ECO:0000259" key="4">
    <source>
        <dbReference type="PROSITE" id="PS51154"/>
    </source>
</evidence>
<keyword evidence="3" id="KW-0067">ATP-binding</keyword>
<dbReference type="SMART" id="SM00506">
    <property type="entry name" value="A1pp"/>
    <property type="match status" value="1"/>
</dbReference>
<protein>
    <recommendedName>
        <fullName evidence="4">Macro domain-containing protein</fullName>
    </recommendedName>
</protein>
<feature type="domain" description="Macro" evidence="4">
    <location>
        <begin position="83"/>
        <end position="250"/>
    </location>
</feature>
<comment type="similarity">
    <text evidence="1">Belongs to the SNF2/RAD54 helicase family.</text>
</comment>
<dbReference type="InterPro" id="IPR002589">
    <property type="entry name" value="Macro_dom"/>
</dbReference>
<reference evidence="5 6" key="1">
    <citation type="submission" date="2018-12" db="EMBL/GenBank/DDBJ databases">
        <authorList>
            <consortium name="Pathogen Informatics"/>
        </authorList>
    </citation>
    <scope>NUCLEOTIDE SEQUENCE [LARGE SCALE GENOMIC DNA]</scope>
    <source>
        <strain evidence="5 6">NCTC11214</strain>
    </source>
</reference>
<dbReference type="Gene3D" id="3.40.220.10">
    <property type="entry name" value="Leucine Aminopeptidase, subunit E, domain 1"/>
    <property type="match status" value="1"/>
</dbReference>
<dbReference type="AlphaFoldDB" id="A0A3S4FJ36"/>
<evidence type="ECO:0000256" key="3">
    <source>
        <dbReference type="ARBA" id="ARBA00022840"/>
    </source>
</evidence>
<dbReference type="PROSITE" id="PS51154">
    <property type="entry name" value="MACRO"/>
    <property type="match status" value="1"/>
</dbReference>
<evidence type="ECO:0000256" key="1">
    <source>
        <dbReference type="ARBA" id="ARBA00007025"/>
    </source>
</evidence>
<dbReference type="KEGG" id="sof:NCTC11214_00979"/>
<evidence type="ECO:0000256" key="2">
    <source>
        <dbReference type="ARBA" id="ARBA00022741"/>
    </source>
</evidence>
<gene>
    <name evidence="5" type="ORF">NCTC11214_00979</name>
</gene>
<organism evidence="5 6">
    <name type="scientific">Serratia odorifera</name>
    <dbReference type="NCBI Taxonomy" id="618"/>
    <lineage>
        <taxon>Bacteria</taxon>
        <taxon>Pseudomonadati</taxon>
        <taxon>Pseudomonadota</taxon>
        <taxon>Gammaproteobacteria</taxon>
        <taxon>Enterobacterales</taxon>
        <taxon>Yersiniaceae</taxon>
        <taxon>Serratia</taxon>
    </lineage>
</organism>
<accession>A0A3S4FJ36</accession>
<dbReference type="EMBL" id="LR134117">
    <property type="protein sequence ID" value="VDZ53194.1"/>
    <property type="molecule type" value="Genomic_DNA"/>
</dbReference>